<sequence length="126" mass="13627">MTIKRYCAVLVVMAVVGMAAGARPRQLIVSEVSEREIASESLDVWNPENGKSRPENREETQGAASSLPILSFLEPWTSAITQCRGASPELRRIFGGDRPGGGGDLEYGHQGRRGCRGKPSGKTRSQ</sequence>
<name>A0A5B7FNV5_PORTR</name>
<comment type="caution">
    <text evidence="3">The sequence shown here is derived from an EMBL/GenBank/DDBJ whole genome shotgun (WGS) entry which is preliminary data.</text>
</comment>
<feature type="compositionally biased region" description="Basic and acidic residues" evidence="1">
    <location>
        <begin position="50"/>
        <end position="60"/>
    </location>
</feature>
<evidence type="ECO:0000313" key="3">
    <source>
        <dbReference type="EMBL" id="MPC47037.1"/>
    </source>
</evidence>
<dbReference type="Proteomes" id="UP000324222">
    <property type="component" value="Unassembled WGS sequence"/>
</dbReference>
<feature type="region of interest" description="Disordered" evidence="1">
    <location>
        <begin position="39"/>
        <end position="66"/>
    </location>
</feature>
<feature type="signal peptide" evidence="2">
    <location>
        <begin position="1"/>
        <end position="21"/>
    </location>
</feature>
<dbReference type="EMBL" id="VSRR010007513">
    <property type="protein sequence ID" value="MPC47037.1"/>
    <property type="molecule type" value="Genomic_DNA"/>
</dbReference>
<accession>A0A5B7FNV5</accession>
<feature type="chain" id="PRO_5022891908" evidence="2">
    <location>
        <begin position="22"/>
        <end position="126"/>
    </location>
</feature>
<keyword evidence="4" id="KW-1185">Reference proteome</keyword>
<organism evidence="3 4">
    <name type="scientific">Portunus trituberculatus</name>
    <name type="common">Swimming crab</name>
    <name type="synonym">Neptunus trituberculatus</name>
    <dbReference type="NCBI Taxonomy" id="210409"/>
    <lineage>
        <taxon>Eukaryota</taxon>
        <taxon>Metazoa</taxon>
        <taxon>Ecdysozoa</taxon>
        <taxon>Arthropoda</taxon>
        <taxon>Crustacea</taxon>
        <taxon>Multicrustacea</taxon>
        <taxon>Malacostraca</taxon>
        <taxon>Eumalacostraca</taxon>
        <taxon>Eucarida</taxon>
        <taxon>Decapoda</taxon>
        <taxon>Pleocyemata</taxon>
        <taxon>Brachyura</taxon>
        <taxon>Eubrachyura</taxon>
        <taxon>Portunoidea</taxon>
        <taxon>Portunidae</taxon>
        <taxon>Portuninae</taxon>
        <taxon>Portunus</taxon>
    </lineage>
</organism>
<reference evidence="3 4" key="1">
    <citation type="submission" date="2019-05" db="EMBL/GenBank/DDBJ databases">
        <title>Another draft genome of Portunus trituberculatus and its Hox gene families provides insights of decapod evolution.</title>
        <authorList>
            <person name="Jeong J.-H."/>
            <person name="Song I."/>
            <person name="Kim S."/>
            <person name="Choi T."/>
            <person name="Kim D."/>
            <person name="Ryu S."/>
            <person name="Kim W."/>
        </authorList>
    </citation>
    <scope>NUCLEOTIDE SEQUENCE [LARGE SCALE GENOMIC DNA]</scope>
    <source>
        <tissue evidence="3">Muscle</tissue>
    </source>
</reference>
<evidence type="ECO:0000256" key="1">
    <source>
        <dbReference type="SAM" id="MobiDB-lite"/>
    </source>
</evidence>
<feature type="region of interest" description="Disordered" evidence="1">
    <location>
        <begin position="90"/>
        <end position="126"/>
    </location>
</feature>
<feature type="compositionally biased region" description="Basic residues" evidence="1">
    <location>
        <begin position="110"/>
        <end position="126"/>
    </location>
</feature>
<proteinExistence type="predicted"/>
<gene>
    <name evidence="3" type="ORF">E2C01_040771</name>
</gene>
<evidence type="ECO:0000256" key="2">
    <source>
        <dbReference type="SAM" id="SignalP"/>
    </source>
</evidence>
<dbReference type="AlphaFoldDB" id="A0A5B7FNV5"/>
<keyword evidence="2" id="KW-0732">Signal</keyword>
<dbReference type="OrthoDB" id="10619740at2759"/>
<evidence type="ECO:0000313" key="4">
    <source>
        <dbReference type="Proteomes" id="UP000324222"/>
    </source>
</evidence>
<protein>
    <submittedName>
        <fullName evidence="3">Uncharacterized protein</fullName>
    </submittedName>
</protein>